<evidence type="ECO:0000259" key="10">
    <source>
        <dbReference type="PROSITE" id="PS50234"/>
    </source>
</evidence>
<dbReference type="GO" id="GO:0004867">
    <property type="term" value="F:serine-type endopeptidase inhibitor activity"/>
    <property type="evidence" value="ECO:0007669"/>
    <property type="project" value="UniProtKB-KW"/>
</dbReference>
<dbReference type="PROSITE" id="PS51468">
    <property type="entry name" value="VIT"/>
    <property type="match status" value="1"/>
</dbReference>
<evidence type="ECO:0000256" key="5">
    <source>
        <dbReference type="ARBA" id="ARBA00022729"/>
    </source>
</evidence>
<protein>
    <submittedName>
        <fullName evidence="12">Inter-alpha-trypsin inhibitor heavy chain4</fullName>
    </submittedName>
</protein>
<dbReference type="PANTHER" id="PTHR10338">
    <property type="entry name" value="INTER-ALPHA-TRYPSIN INHIBITOR HEAVY CHAIN FAMILY MEMBER"/>
    <property type="match status" value="1"/>
</dbReference>
<keyword evidence="5 9" id="KW-0732">Signal</keyword>
<dbReference type="InterPro" id="IPR013694">
    <property type="entry name" value="VIT"/>
</dbReference>
<evidence type="ECO:0000259" key="11">
    <source>
        <dbReference type="PROSITE" id="PS51468"/>
    </source>
</evidence>
<dbReference type="InterPro" id="IPR036465">
    <property type="entry name" value="vWFA_dom_sf"/>
</dbReference>
<dbReference type="GO" id="GO:0005576">
    <property type="term" value="C:extracellular region"/>
    <property type="evidence" value="ECO:0007669"/>
    <property type="project" value="UniProtKB-SubCell"/>
</dbReference>
<evidence type="ECO:0000313" key="12">
    <source>
        <dbReference type="EMBL" id="BAB17303.1"/>
    </source>
</evidence>
<dbReference type="RefSeq" id="NP_001075478.1">
    <property type="nucleotide sequence ID" value="NM_001082009.1"/>
</dbReference>
<evidence type="ECO:0000256" key="3">
    <source>
        <dbReference type="ARBA" id="ARBA00022525"/>
    </source>
</evidence>
<dbReference type="KEGG" id="ocu:100008625"/>
<dbReference type="CTD" id="3700"/>
<feature type="chain" id="PRO_5004326951" evidence="9">
    <location>
        <begin position="29"/>
        <end position="951"/>
    </location>
</feature>
<accession>Q9GLY4</accession>
<dbReference type="Gene3D" id="3.40.50.410">
    <property type="entry name" value="von Willebrand factor, type A domain"/>
    <property type="match status" value="1"/>
</dbReference>
<dbReference type="InterPro" id="IPR050934">
    <property type="entry name" value="ITIH"/>
</dbReference>
<comment type="subcellular location">
    <subcellularLocation>
        <location evidence="1">Secreted</location>
    </subcellularLocation>
</comment>
<dbReference type="Pfam" id="PF00092">
    <property type="entry name" value="VWA"/>
    <property type="match status" value="1"/>
</dbReference>
<reference evidence="12" key="1">
    <citation type="submission" date="2000-10" db="EMBL/GenBank/DDBJ databases">
        <title>Rabbit inter-alpha-trypsin inhibitor heavy chain.</title>
        <authorList>
            <person name="Suzuki A."/>
        </authorList>
    </citation>
    <scope>NUCLEOTIDE SEQUENCE</scope>
</reference>
<feature type="domain" description="VIT" evidence="11">
    <location>
        <begin position="19"/>
        <end position="149"/>
    </location>
</feature>
<proteinExistence type="evidence at transcript level"/>
<feature type="domain" description="VWFA" evidence="10">
    <location>
        <begin position="275"/>
        <end position="456"/>
    </location>
</feature>
<evidence type="ECO:0000256" key="1">
    <source>
        <dbReference type="ARBA" id="ARBA00004613"/>
    </source>
</evidence>
<feature type="region of interest" description="Disordered" evidence="8">
    <location>
        <begin position="722"/>
        <end position="749"/>
    </location>
</feature>
<evidence type="ECO:0000256" key="8">
    <source>
        <dbReference type="SAM" id="MobiDB-lite"/>
    </source>
</evidence>
<dbReference type="GeneID" id="100008625"/>
<dbReference type="PROSITE" id="PS50234">
    <property type="entry name" value="VWFA"/>
    <property type="match status" value="1"/>
</dbReference>
<dbReference type="FunFam" id="3.40.50.410:FF:000013">
    <property type="entry name" value="inter-alpha-trypsin inhibitor heavy chain H2"/>
    <property type="match status" value="1"/>
</dbReference>
<name>Q9GLY4_RABIT</name>
<dbReference type="CDD" id="cd01461">
    <property type="entry name" value="vWA_interalpha_trypsin_inhibitor"/>
    <property type="match status" value="1"/>
</dbReference>
<dbReference type="AlphaFoldDB" id="Q9GLY4"/>
<gene>
    <name evidence="12" type="primary">ITI-HC4</name>
</gene>
<keyword evidence="6" id="KW-0722">Serine protease inhibitor</keyword>
<feature type="signal peptide" evidence="9">
    <location>
        <begin position="1"/>
        <end position="28"/>
    </location>
</feature>
<evidence type="ECO:0000256" key="9">
    <source>
        <dbReference type="SAM" id="SignalP"/>
    </source>
</evidence>
<dbReference type="SMART" id="SM00609">
    <property type="entry name" value="VIT"/>
    <property type="match status" value="1"/>
</dbReference>
<dbReference type="SMART" id="SM00327">
    <property type="entry name" value="VWA"/>
    <property type="match status" value="1"/>
</dbReference>
<sequence>METPALACTRVFVLGLLSLHAGLAPAVAQKNGIDIYSLTMHSEVSSRFARTVVTSRVVNRAETLQEATFQLELPRKAFITNFSVTIDGVTYPGKVKEKAAAQELYSAVARARGQSASLVKTAGRSMEQFQVSVSVAVASKVTFQLVYEELLQRRLGAYELLLQVHPQQLVQHLQVDVHIFEPQGISFLETESSFMTQELERALVTSQNETKAHIRFKPTLSQQQQAAGQPDSALNGSFIIRYDVNHTQSAGSIQIENGYFVHHFAPEGLPTMPKTVIFIVDQSGSMLGRKIQQTREALLKILDDLNPRDRFNLILFSSSATPWKTSLVQASLETVSEARSYAGAIQAAGGTDINEALLLAVSLLDHEQEELRAGSVSLLILLTDGEPTQGKTNPTEIQRNVREAIGGRYSLFCLGFGFNVNYPFLEKLALDNGGLARRVYEDSDAALQLQDFYQEVAHPQLTSVTFEYSSNAVEEVTRDSFRMHFLGSEMVVAGKLRADSPDVLAAKVRGRVHTGNVTFYMESSVAKQEEAFRSRQYVFGSFMERLWAYLTIQQLLEQMVYAPKAQQRALESRARNLSLDYSFVTPLTSMVITKPEGQGQAQVAEKPSQDDKHKQAYKGGPTFSGFLRKGQKYPIQRVQKADSYEEPSFPRRRKLSGQDIASRPLLSPRFSVDTSPTRFKYPGHLHAPLASLPPHLLNLPTRELLRNLKLWAATRIPVTVPPMSSAPSQTTLDDVDSGSKEKAVTDSPPAPLQVPSVILPLHGQDVDKLCVDFKNIHGPLNLISDPVQGIEVTGQYEMEKAGFSWIKVTVRKPELQVHATPEQVVVTRNRRNWEYKWRKTLFNSLPGLKMTMDDTGLLLIGGLHRVTVGLLPWDGPKMGLLLLLHDTDRFSSSVKGTIGQFYPRVLLRPSPTAADQWILKAQADYLVTREHRLDFQEGPPGRETACWSVEL</sequence>
<feature type="region of interest" description="Disordered" evidence="8">
    <location>
        <begin position="595"/>
        <end position="673"/>
    </location>
</feature>
<keyword evidence="7" id="KW-0325">Glycoprotein</keyword>
<evidence type="ECO:0000256" key="2">
    <source>
        <dbReference type="ARBA" id="ARBA00010158"/>
    </source>
</evidence>
<dbReference type="Pfam" id="PF08487">
    <property type="entry name" value="VIT"/>
    <property type="match status" value="1"/>
</dbReference>
<dbReference type="EMBL" id="AB050594">
    <property type="protein sequence ID" value="BAB17303.1"/>
    <property type="molecule type" value="mRNA"/>
</dbReference>
<evidence type="ECO:0000256" key="7">
    <source>
        <dbReference type="ARBA" id="ARBA00023180"/>
    </source>
</evidence>
<organism evidence="12">
    <name type="scientific">Oryctolagus cuniculus</name>
    <name type="common">Rabbit</name>
    <dbReference type="NCBI Taxonomy" id="9986"/>
    <lineage>
        <taxon>Eukaryota</taxon>
        <taxon>Metazoa</taxon>
        <taxon>Chordata</taxon>
        <taxon>Craniata</taxon>
        <taxon>Vertebrata</taxon>
        <taxon>Euteleostomi</taxon>
        <taxon>Mammalia</taxon>
        <taxon>Eutheria</taxon>
        <taxon>Euarchontoglires</taxon>
        <taxon>Glires</taxon>
        <taxon>Lagomorpha</taxon>
        <taxon>Leporidae</taxon>
        <taxon>Oryctolagus</taxon>
    </lineage>
</organism>
<evidence type="ECO:0000256" key="4">
    <source>
        <dbReference type="ARBA" id="ARBA00022690"/>
    </source>
</evidence>
<comment type="similarity">
    <text evidence="2">Belongs to the ITIH family.</text>
</comment>
<evidence type="ECO:0000256" key="6">
    <source>
        <dbReference type="ARBA" id="ARBA00022900"/>
    </source>
</evidence>
<dbReference type="SUPFAM" id="SSF53300">
    <property type="entry name" value="vWA-like"/>
    <property type="match status" value="1"/>
</dbReference>
<dbReference type="PANTHER" id="PTHR10338:SF119">
    <property type="entry name" value="INTER-ALPHA-TRYPSIN INHIBITOR HEAVY CHAIN H4"/>
    <property type="match status" value="1"/>
</dbReference>
<keyword evidence="3" id="KW-0964">Secreted</keyword>
<dbReference type="InterPro" id="IPR002035">
    <property type="entry name" value="VWF_A"/>
</dbReference>
<dbReference type="OrthoDB" id="299997at2759"/>
<keyword evidence="4" id="KW-0646">Protease inhibitor</keyword>